<evidence type="ECO:0000259" key="1">
    <source>
        <dbReference type="Pfam" id="PF05170"/>
    </source>
</evidence>
<protein>
    <submittedName>
        <fullName evidence="2">AsmA family protein</fullName>
    </submittedName>
</protein>
<evidence type="ECO:0000313" key="2">
    <source>
        <dbReference type="EMBL" id="PLW85563.1"/>
    </source>
</evidence>
<gene>
    <name evidence="2" type="ORF">C0029_13165</name>
</gene>
<dbReference type="Pfam" id="PF05170">
    <property type="entry name" value="AsmA"/>
    <property type="match status" value="2"/>
</dbReference>
<organism evidence="2 3">
    <name type="scientific">Halioglobus japonicus</name>
    <dbReference type="NCBI Taxonomy" id="930805"/>
    <lineage>
        <taxon>Bacteria</taxon>
        <taxon>Pseudomonadati</taxon>
        <taxon>Pseudomonadota</taxon>
        <taxon>Gammaproteobacteria</taxon>
        <taxon>Cellvibrionales</taxon>
        <taxon>Halieaceae</taxon>
        <taxon>Halioglobus</taxon>
    </lineage>
</organism>
<dbReference type="KEGG" id="hja:BST95_04605"/>
<dbReference type="GO" id="GO:0005886">
    <property type="term" value="C:plasma membrane"/>
    <property type="evidence" value="ECO:0007669"/>
    <property type="project" value="TreeGrafter"/>
</dbReference>
<dbReference type="RefSeq" id="WP_084198337.1">
    <property type="nucleotide sequence ID" value="NZ_BMYL01000003.1"/>
</dbReference>
<dbReference type="PANTHER" id="PTHR30441:SF8">
    <property type="entry name" value="DUF748 DOMAIN-CONTAINING PROTEIN"/>
    <property type="match status" value="1"/>
</dbReference>
<keyword evidence="3" id="KW-1185">Reference proteome</keyword>
<dbReference type="Proteomes" id="UP000235162">
    <property type="component" value="Unassembled WGS sequence"/>
</dbReference>
<dbReference type="AlphaFoldDB" id="A0AAP8SN01"/>
<dbReference type="GO" id="GO:0090313">
    <property type="term" value="P:regulation of protein targeting to membrane"/>
    <property type="evidence" value="ECO:0007669"/>
    <property type="project" value="TreeGrafter"/>
</dbReference>
<accession>A0AAP8SN01</accession>
<proteinExistence type="predicted"/>
<reference evidence="2 3" key="1">
    <citation type="submission" date="2018-01" db="EMBL/GenBank/DDBJ databases">
        <title>The draft genome sequence of Halioglobus japonicus S1-36.</title>
        <authorList>
            <person name="Du Z.-J."/>
            <person name="Shi M.-J."/>
        </authorList>
    </citation>
    <scope>NUCLEOTIDE SEQUENCE [LARGE SCALE GENOMIC DNA]</scope>
    <source>
        <strain evidence="2 3">S1-36</strain>
    </source>
</reference>
<dbReference type="InterPro" id="IPR007844">
    <property type="entry name" value="AsmA"/>
</dbReference>
<feature type="domain" description="AsmA" evidence="1">
    <location>
        <begin position="12"/>
        <end position="170"/>
    </location>
</feature>
<dbReference type="EMBL" id="PKUR01000003">
    <property type="protein sequence ID" value="PLW85563.1"/>
    <property type="molecule type" value="Genomic_DNA"/>
</dbReference>
<sequence length="861" mass="91719">MSSTLGKWLAGLAGLALLVLALLALLAGAVHHYLNDTRKLEALVAEQLGRAVRIGEITGLHLGRDTRVELRDLSIANPAWAEEQYLLQLHSLRVHLDLASLWSDGPVVISDLEVSGLRANLLAPEGESPSWALDLGSDEPAEPAQGPVQLPVYLAQAHIRDSQVIYRDPERDVLAKLEGQLEGEGGIRVHLSGVAQGQSIDFSGHLDREGTAAILSASGDLAGWQVDATARLAEPLAFSGLDASVDVSGQWQALPDDSDAGLPVHLQVKLTGNGDNLHLRQGSIKAGQTVIEAEGALGNLNTLQGMALSLSANSPDLRELSPAPELDAPVPLTLKTRLTSSGDRLRFQDIAGNSGEGRIRGSAEWVLADDFSGSQAQLNASGERLGQLLQPWLPAVPVDTHYDIDARAEWQAPVLTLDQVDMEFGENQLRADFNVDLSGEKPALSGKVKATGKRAHRVLESLGLDSPVPDESYLLSASLALADSGEMQLSDLDIQLGSSELRGEAFYAPGQPAQIRAKLVAPRLDFRFLAAPIADNDAAPEHNYSNSEALTDKQLADRMIPDTPLNFNWLSAYEGQLELRIEEIRYADNIRSSGELKLVMKEGALTSEKFEWRGEFSAGKAQLALRETAKGAAVELSLDSRRLPLMWLLTGNDSPNNSIHYHTQLSSEGGSLAQLASALDGQLALKGTGGRFSNAGMNLILGDLFGEIVSRIDPTSHQEPYINVECQAGSMTIAEGVINLAPGIALRTHKLDVGLGGTINLGTEALNLVFNTRARKGVGISASKAVTPYVKLGGNFSHPRVGVNAKGVVISGGLAMATGGMSIVAEGMWDRWVATAANPCEALSSQASKGSEELRKLFGRP</sequence>
<comment type="caution">
    <text evidence="2">The sequence shown here is derived from an EMBL/GenBank/DDBJ whole genome shotgun (WGS) entry which is preliminary data.</text>
</comment>
<name>A0AAP8SN01_9GAMM</name>
<dbReference type="PANTHER" id="PTHR30441">
    <property type="entry name" value="DUF748 DOMAIN-CONTAINING PROTEIN"/>
    <property type="match status" value="1"/>
</dbReference>
<evidence type="ECO:0000313" key="3">
    <source>
        <dbReference type="Proteomes" id="UP000235162"/>
    </source>
</evidence>
<dbReference type="InterPro" id="IPR052894">
    <property type="entry name" value="AsmA-related"/>
</dbReference>
<feature type="domain" description="AsmA" evidence="1">
    <location>
        <begin position="513"/>
        <end position="740"/>
    </location>
</feature>